<organism evidence="4">
    <name type="scientific">uncultured bacterium</name>
    <name type="common">gcode 4</name>
    <dbReference type="NCBI Taxonomy" id="1234023"/>
    <lineage>
        <taxon>Bacteria</taxon>
        <taxon>environmental samples</taxon>
    </lineage>
</organism>
<dbReference type="SUPFAM" id="SSF46689">
    <property type="entry name" value="Homeodomain-like"/>
    <property type="match status" value="1"/>
</dbReference>
<gene>
    <name evidence="4" type="ORF">ACD_4C00308G0007</name>
</gene>
<dbReference type="AlphaFoldDB" id="K2G8C5"/>
<dbReference type="InterPro" id="IPR001647">
    <property type="entry name" value="HTH_TetR"/>
</dbReference>
<dbReference type="Pfam" id="PF00440">
    <property type="entry name" value="TetR_N"/>
    <property type="match status" value="1"/>
</dbReference>
<dbReference type="EMBL" id="AMFJ01000824">
    <property type="protein sequence ID" value="EKE26379.1"/>
    <property type="molecule type" value="Genomic_DNA"/>
</dbReference>
<reference evidence="4" key="1">
    <citation type="journal article" date="2012" name="Science">
        <title>Fermentation, hydrogen, and sulfur metabolism in multiple uncultivated bacterial phyla.</title>
        <authorList>
            <person name="Wrighton K.C."/>
            <person name="Thomas B.C."/>
            <person name="Sharon I."/>
            <person name="Miller C.S."/>
            <person name="Castelle C.J."/>
            <person name="VerBerkmoes N.C."/>
            <person name="Wilkins M.J."/>
            <person name="Hettich R.L."/>
            <person name="Lipton M.S."/>
            <person name="Williams K.H."/>
            <person name="Long P.E."/>
            <person name="Banfield J.F."/>
        </authorList>
    </citation>
    <scope>NUCLEOTIDE SEQUENCE [LARGE SCALE GENOMIC DNA]</scope>
</reference>
<feature type="domain" description="HTH tetR-type" evidence="3">
    <location>
        <begin position="1"/>
        <end position="58"/>
    </location>
</feature>
<evidence type="ECO:0000256" key="1">
    <source>
        <dbReference type="ARBA" id="ARBA00023125"/>
    </source>
</evidence>
<dbReference type="InterPro" id="IPR009057">
    <property type="entry name" value="Homeodomain-like_sf"/>
</dbReference>
<evidence type="ECO:0000256" key="2">
    <source>
        <dbReference type="PROSITE-ProRule" id="PRU00335"/>
    </source>
</evidence>
<accession>K2G8C5</accession>
<sequence>MDKILWKIEKLFFEKAFDELSMEEIWNNLWIKKSSIYYYFQSKEDMFLKVLSFSYEKYKIFLENILKEDNHIEIIKTLITYPYEEKNLFSVVLQRGYCRIESVKSFISEKIFEIQQIFYEKIWLKYGLSQEKLVILRSVIEDLSKKYCILKCPSKLEFEKIVEEIAEIFFKSKAN</sequence>
<feature type="DNA-binding region" description="H-T-H motif" evidence="2">
    <location>
        <begin position="21"/>
        <end position="40"/>
    </location>
</feature>
<dbReference type="Gene3D" id="1.10.357.10">
    <property type="entry name" value="Tetracycline Repressor, domain 2"/>
    <property type="match status" value="1"/>
</dbReference>
<comment type="caution">
    <text evidence="4">The sequence shown here is derived from an EMBL/GenBank/DDBJ whole genome shotgun (WGS) entry which is preliminary data.</text>
</comment>
<dbReference type="GO" id="GO:0003677">
    <property type="term" value="F:DNA binding"/>
    <property type="evidence" value="ECO:0007669"/>
    <property type="project" value="UniProtKB-UniRule"/>
</dbReference>
<dbReference type="PROSITE" id="PS50977">
    <property type="entry name" value="HTH_TETR_2"/>
    <property type="match status" value="1"/>
</dbReference>
<evidence type="ECO:0000313" key="4">
    <source>
        <dbReference type="EMBL" id="EKE26379.1"/>
    </source>
</evidence>
<keyword evidence="1 2" id="KW-0238">DNA-binding</keyword>
<protein>
    <recommendedName>
        <fullName evidence="3">HTH tetR-type domain-containing protein</fullName>
    </recommendedName>
</protein>
<evidence type="ECO:0000259" key="3">
    <source>
        <dbReference type="PROSITE" id="PS50977"/>
    </source>
</evidence>
<proteinExistence type="predicted"/>
<name>K2G8C5_9BACT</name>